<dbReference type="AlphaFoldDB" id="A0A381TR54"/>
<reference evidence="1" key="1">
    <citation type="submission" date="2018-05" db="EMBL/GenBank/DDBJ databases">
        <authorList>
            <person name="Lanie J.A."/>
            <person name="Ng W.-L."/>
            <person name="Kazmierczak K.M."/>
            <person name="Andrzejewski T.M."/>
            <person name="Davidsen T.M."/>
            <person name="Wayne K.J."/>
            <person name="Tettelin H."/>
            <person name="Glass J.I."/>
            <person name="Rusch D."/>
            <person name="Podicherti R."/>
            <person name="Tsui H.-C.T."/>
            <person name="Winkler M.E."/>
        </authorList>
    </citation>
    <scope>NUCLEOTIDE SEQUENCE</scope>
</reference>
<protein>
    <submittedName>
        <fullName evidence="1">Uncharacterized protein</fullName>
    </submittedName>
</protein>
<evidence type="ECO:0000313" key="1">
    <source>
        <dbReference type="EMBL" id="SVA18284.1"/>
    </source>
</evidence>
<proteinExistence type="predicted"/>
<sequence length="56" mass="5972">MFHVSSSSSEVKLEYTGFLDNVERVKGVINSLASGVITTFTSAPLLINNLTSIAVL</sequence>
<dbReference type="EMBL" id="UINC01004989">
    <property type="protein sequence ID" value="SVA18284.1"/>
    <property type="molecule type" value="Genomic_DNA"/>
</dbReference>
<name>A0A381TR54_9ZZZZ</name>
<gene>
    <name evidence="1" type="ORF">METZ01_LOCUS71138</name>
</gene>
<organism evidence="1">
    <name type="scientific">marine metagenome</name>
    <dbReference type="NCBI Taxonomy" id="408172"/>
    <lineage>
        <taxon>unclassified sequences</taxon>
        <taxon>metagenomes</taxon>
        <taxon>ecological metagenomes</taxon>
    </lineage>
</organism>
<accession>A0A381TR54</accession>